<gene>
    <name evidence="1" type="ORF">ENLAB_16570</name>
</gene>
<accession>A0ABN6NPB6</accession>
<dbReference type="RefSeq" id="WP_244350674.1">
    <property type="nucleotide sequence ID" value="NZ_AP025635.1"/>
</dbReference>
<dbReference type="GeneID" id="83457659"/>
<evidence type="ECO:0000313" key="1">
    <source>
        <dbReference type="EMBL" id="BDG68093.1"/>
    </source>
</evidence>
<evidence type="ECO:0000313" key="2">
    <source>
        <dbReference type="Proteomes" id="UP000831692"/>
    </source>
</evidence>
<keyword evidence="2" id="KW-1185">Reference proteome</keyword>
<reference evidence="1 2" key="1">
    <citation type="submission" date="2022-03" db="EMBL/GenBank/DDBJ databases">
        <title>Complete genome sequence of Enterococcus innesii DB-1.</title>
        <authorList>
            <person name="Fukuda D."/>
            <person name="Nolasco-Hipolito C."/>
        </authorList>
    </citation>
    <scope>NUCLEOTIDE SEQUENCE [LARGE SCALE GENOMIC DNA]</scope>
    <source>
        <strain evidence="1 2">DB-1</strain>
    </source>
</reference>
<name>A0ABN6NPB6_9ENTE</name>
<proteinExistence type="predicted"/>
<dbReference type="EMBL" id="AP025635">
    <property type="protein sequence ID" value="BDG68093.1"/>
    <property type="molecule type" value="Genomic_DNA"/>
</dbReference>
<sequence>MISDVETDADLSDHPIENIGITIPGLTRGANVPSSNWNIASKGKYSLSGSSDRGGYVYSSYTFKGKTSYTVSISNTGKNVIDIKCKNSSTTYISFSVKAGKSRTVTWNGIKSSTTWYAQFYNGNLINNSYSFTGTIK</sequence>
<dbReference type="Proteomes" id="UP000831692">
    <property type="component" value="Chromosome"/>
</dbReference>
<organism evidence="1 2">
    <name type="scientific">Enterococcus innesii</name>
    <dbReference type="NCBI Taxonomy" id="2839759"/>
    <lineage>
        <taxon>Bacteria</taxon>
        <taxon>Bacillati</taxon>
        <taxon>Bacillota</taxon>
        <taxon>Bacilli</taxon>
        <taxon>Lactobacillales</taxon>
        <taxon>Enterococcaceae</taxon>
        <taxon>Enterococcus</taxon>
    </lineage>
</organism>
<protein>
    <submittedName>
        <fullName evidence="1">Uncharacterized protein</fullName>
    </submittedName>
</protein>